<feature type="compositionally biased region" description="Acidic residues" evidence="9">
    <location>
        <begin position="567"/>
        <end position="586"/>
    </location>
</feature>
<evidence type="ECO:0000313" key="12">
    <source>
        <dbReference type="Proteomes" id="UP001642540"/>
    </source>
</evidence>
<feature type="compositionally biased region" description="Low complexity" evidence="9">
    <location>
        <begin position="253"/>
        <end position="274"/>
    </location>
</feature>
<evidence type="ECO:0000256" key="3">
    <source>
        <dbReference type="ARBA" id="ARBA00022737"/>
    </source>
</evidence>
<keyword evidence="2" id="KW-0479">Metal-binding</keyword>
<dbReference type="InterPro" id="IPR013087">
    <property type="entry name" value="Znf_C2H2_type"/>
</dbReference>
<feature type="domain" description="C2H2-type" evidence="10">
    <location>
        <begin position="1044"/>
        <end position="1071"/>
    </location>
</feature>
<evidence type="ECO:0000313" key="11">
    <source>
        <dbReference type="EMBL" id="CAL8135681.1"/>
    </source>
</evidence>
<dbReference type="Proteomes" id="UP001642540">
    <property type="component" value="Unassembled WGS sequence"/>
</dbReference>
<feature type="coiled-coil region" evidence="8">
    <location>
        <begin position="134"/>
        <end position="168"/>
    </location>
</feature>
<feature type="compositionally biased region" description="Low complexity" evidence="9">
    <location>
        <begin position="678"/>
        <end position="697"/>
    </location>
</feature>
<evidence type="ECO:0000259" key="10">
    <source>
        <dbReference type="PROSITE" id="PS50157"/>
    </source>
</evidence>
<feature type="compositionally biased region" description="Low complexity" evidence="9">
    <location>
        <begin position="610"/>
        <end position="623"/>
    </location>
</feature>
<accession>A0ABP1RTT8</accession>
<evidence type="ECO:0000256" key="8">
    <source>
        <dbReference type="SAM" id="Coils"/>
    </source>
</evidence>
<dbReference type="PANTHER" id="PTHR24406">
    <property type="entry name" value="TRANSCRIPTIONAL REPRESSOR CTCFL-RELATED"/>
    <property type="match status" value="1"/>
</dbReference>
<protein>
    <recommendedName>
        <fullName evidence="10">C2H2-type domain-containing protein</fullName>
    </recommendedName>
</protein>
<dbReference type="PROSITE" id="PS50157">
    <property type="entry name" value="ZINC_FINGER_C2H2_2"/>
    <property type="match status" value="1"/>
</dbReference>
<gene>
    <name evidence="11" type="ORF">ODALV1_LOCUS26088</name>
</gene>
<evidence type="ECO:0000256" key="5">
    <source>
        <dbReference type="ARBA" id="ARBA00022833"/>
    </source>
</evidence>
<feature type="compositionally biased region" description="Basic residues" evidence="9">
    <location>
        <begin position="643"/>
        <end position="652"/>
    </location>
</feature>
<name>A0ABP1RTT8_9HEXA</name>
<comment type="subcellular location">
    <subcellularLocation>
        <location evidence="1">Nucleus</location>
    </subcellularLocation>
</comment>
<dbReference type="InterPro" id="IPR050888">
    <property type="entry name" value="ZnF_C2H2-type_TF"/>
</dbReference>
<keyword evidence="6" id="KW-0539">Nucleus</keyword>
<comment type="caution">
    <text evidence="11">The sequence shown here is derived from an EMBL/GenBank/DDBJ whole genome shotgun (WGS) entry which is preliminary data.</text>
</comment>
<evidence type="ECO:0000256" key="6">
    <source>
        <dbReference type="ARBA" id="ARBA00023242"/>
    </source>
</evidence>
<dbReference type="PROSITE" id="PS00028">
    <property type="entry name" value="ZINC_FINGER_C2H2_1"/>
    <property type="match status" value="1"/>
</dbReference>
<evidence type="ECO:0000256" key="7">
    <source>
        <dbReference type="PROSITE-ProRule" id="PRU00042"/>
    </source>
</evidence>
<keyword evidence="3" id="KW-0677">Repeat</keyword>
<feature type="region of interest" description="Disordered" evidence="9">
    <location>
        <begin position="525"/>
        <end position="697"/>
    </location>
</feature>
<keyword evidence="4 7" id="KW-0863">Zinc-finger</keyword>
<reference evidence="11 12" key="1">
    <citation type="submission" date="2024-08" db="EMBL/GenBank/DDBJ databases">
        <authorList>
            <person name="Cucini C."/>
            <person name="Frati F."/>
        </authorList>
    </citation>
    <scope>NUCLEOTIDE SEQUENCE [LARGE SCALE GENOMIC DNA]</scope>
</reference>
<evidence type="ECO:0000256" key="2">
    <source>
        <dbReference type="ARBA" id="ARBA00022723"/>
    </source>
</evidence>
<feature type="region of interest" description="Disordered" evidence="9">
    <location>
        <begin position="318"/>
        <end position="379"/>
    </location>
</feature>
<feature type="compositionally biased region" description="Polar residues" evidence="9">
    <location>
        <begin position="336"/>
        <end position="351"/>
    </location>
</feature>
<evidence type="ECO:0000256" key="1">
    <source>
        <dbReference type="ARBA" id="ARBA00004123"/>
    </source>
</evidence>
<evidence type="ECO:0000256" key="4">
    <source>
        <dbReference type="ARBA" id="ARBA00022771"/>
    </source>
</evidence>
<sequence>MTTSRGELGVDGDGGNFIPTFNENVPNCDNFLNQVQFQSTHCIFCAKECPAKFVIGEGGETLIRVKCEEEERQRRQGVSGNDDDDTNAFVKRQLKSLFIVRKILGVEKEICCKLITQFDGQLHPEYWLNVCGQCELVVASYKKTLKEIEELERRGKDIQDNLKKIIWESNQDDDGDENGESNFSVIWKELREKAVLGFDPCQIQPERLPSVEPTLYNVKLEQDDNLNNMMTLIIIVFILLDNAQGRQEADSAPEPQKSPSPSLSQSQPSPQADQTPPPEANNAVIHPEEPEEGAEITFQPKTAVMEGMRNATLKVLGGVGTNNNNPEAVNCELDPTTENSTASAQENNILQPQPPPTPAVSINKPKVTEKPKQTGSKTGDNWIQCGLCPAKFRKRLKAQYINHSALHKEGSPGVVCPKCKIFVHRSRLEVHKRSNNCVNPVKILAEQILKSIKKRVKNPYKNTGKNRAPEPPSSPPIIDINDDGQPVEIEVVELCKPLGGYKTAQKRDKNGELEIVEVIDLEESEGRGSQISKNSLRKGVPSSSSQDDKEKSATSQSQSLSSQSQSDDIEILDEYLEQEMNEEQDSAELSSQWQELVDTIDEDSPDSRKSTLSPQPSSSSTPAPTLPKKKSSKKPSEQETIKKIRKRLKRLNSKPLQQEGLKGLSKKKDKKANKDKPVSISKSPKPSTSKAATKTTTKKVSWEFDSDSFSDSSPKSSPEWIWELDKDTEGMYKCPRCPATIPIWTGSKGQSEHRMLHQKGGPGWPCPCCSIYVHKSRIVLHQRSGKCLHPPPDDLPIPVSQRVTPPLVLEPELTGEANQSDFTMPNIIFDKGYFDTIGKGNKAPLPRTPPGFNKVPDFTVAGNAIYKCKYCPARLKLEQAKVHQCPKQAPGLGNKEMPAEKKNGKRFSCKYCYKVLLSEEIDQHERTQCPKRPGPSGIRGQISRLNRKEPTKDHYKCKDCSALIRPSDQAEKELKRHFELHKESPILCLVCGWVVDNICLHNAEWHDSKKSLKSNEWALRPNFWVVDDSNPKYLHYKREYVSKYSCNRCPAEYFNEDEINEHSKLHEENEGDLCTSCDWIVAPGKMKEHEEKHHRSLGSEEFPVSSLLWKQVKYWKCKECQGKLLEEDKEEHIRLHGSGDGATCAVCGLLIKSELLVQHLAYFHPELGFTTYI</sequence>
<dbReference type="SMART" id="SM00355">
    <property type="entry name" value="ZnF_C2H2"/>
    <property type="match status" value="6"/>
</dbReference>
<organism evidence="11 12">
    <name type="scientific">Orchesella dallaii</name>
    <dbReference type="NCBI Taxonomy" id="48710"/>
    <lineage>
        <taxon>Eukaryota</taxon>
        <taxon>Metazoa</taxon>
        <taxon>Ecdysozoa</taxon>
        <taxon>Arthropoda</taxon>
        <taxon>Hexapoda</taxon>
        <taxon>Collembola</taxon>
        <taxon>Entomobryomorpha</taxon>
        <taxon>Entomobryoidea</taxon>
        <taxon>Orchesellidae</taxon>
        <taxon>Orchesellinae</taxon>
        <taxon>Orchesella</taxon>
    </lineage>
</organism>
<dbReference type="EMBL" id="CAXLJM020000109">
    <property type="protein sequence ID" value="CAL8135681.1"/>
    <property type="molecule type" value="Genomic_DNA"/>
</dbReference>
<evidence type="ECO:0000256" key="9">
    <source>
        <dbReference type="SAM" id="MobiDB-lite"/>
    </source>
</evidence>
<proteinExistence type="predicted"/>
<keyword evidence="5" id="KW-0862">Zinc</keyword>
<keyword evidence="12" id="KW-1185">Reference proteome</keyword>
<feature type="region of interest" description="Disordered" evidence="9">
    <location>
        <begin position="246"/>
        <end position="293"/>
    </location>
</feature>
<keyword evidence="8" id="KW-0175">Coiled coil</keyword>
<feature type="compositionally biased region" description="Low complexity" evidence="9">
    <location>
        <begin position="555"/>
        <end position="566"/>
    </location>
</feature>
<feature type="region of interest" description="Disordered" evidence="9">
    <location>
        <begin position="456"/>
        <end position="482"/>
    </location>
</feature>